<reference evidence="2 3" key="1">
    <citation type="submission" date="2019-06" db="EMBL/GenBank/DDBJ databases">
        <title>Draft genome of Streptomyces sedi sp. JCM16909.</title>
        <authorList>
            <person name="Klykleung N."/>
            <person name="Tanasupawat S."/>
            <person name="Kudo T."/>
            <person name="Yuki M."/>
            <person name="Ohkuma M."/>
        </authorList>
    </citation>
    <scope>NUCLEOTIDE SEQUENCE [LARGE SCALE GENOMIC DNA]</scope>
    <source>
        <strain evidence="2 3">JCM 16909</strain>
    </source>
</reference>
<dbReference type="Gene3D" id="1.10.10.10">
    <property type="entry name" value="Winged helix-like DNA-binding domain superfamily/Winged helix DNA-binding domain"/>
    <property type="match status" value="1"/>
</dbReference>
<dbReference type="AlphaFoldDB" id="A0A5C4UTN2"/>
<keyword evidence="3" id="KW-1185">Reference proteome</keyword>
<dbReference type="RefSeq" id="WP_139648366.1">
    <property type="nucleotide sequence ID" value="NZ_BAAAZS010000168.1"/>
</dbReference>
<dbReference type="InterPro" id="IPR043129">
    <property type="entry name" value="ATPase_NBD"/>
</dbReference>
<protein>
    <submittedName>
        <fullName evidence="2">ROK family protein</fullName>
    </submittedName>
</protein>
<dbReference type="Pfam" id="PF00480">
    <property type="entry name" value="ROK"/>
    <property type="match status" value="1"/>
</dbReference>
<proteinExistence type="inferred from homology"/>
<dbReference type="SUPFAM" id="SSF53067">
    <property type="entry name" value="Actin-like ATPase domain"/>
    <property type="match status" value="1"/>
</dbReference>
<comment type="caution">
    <text evidence="2">The sequence shown here is derived from an EMBL/GenBank/DDBJ whole genome shotgun (WGS) entry which is preliminary data.</text>
</comment>
<dbReference type="InterPro" id="IPR000600">
    <property type="entry name" value="ROK"/>
</dbReference>
<evidence type="ECO:0000313" key="2">
    <source>
        <dbReference type="EMBL" id="TNM26892.1"/>
    </source>
</evidence>
<evidence type="ECO:0000256" key="1">
    <source>
        <dbReference type="ARBA" id="ARBA00006479"/>
    </source>
</evidence>
<dbReference type="PANTHER" id="PTHR18964">
    <property type="entry name" value="ROK (REPRESSOR, ORF, KINASE) FAMILY"/>
    <property type="match status" value="1"/>
</dbReference>
<dbReference type="Gene3D" id="3.30.420.40">
    <property type="match status" value="2"/>
</dbReference>
<sequence>MADQARKQTVRDLRRANRAALLLQLYHHGPLSRHELGLATGLGSGTVSNVTGGLLADGLLVEAGSVDSDGGRPRILLRVAPDHGRLVGVDVGETGVRVALYDLALTELARAEFPLRDGGRDVDAAVGHIGAGVAAVLRMAEVAPDALLGVGVGVPGIVERAPGVGAVVHAVTVGWDAVPLESLSRDAVGLPSGVPLLVANGARTFGQAEMWHGAGRGSRDAVIVLWGSGVGACIVADGVPYGGTGSAAGEFGHTTLRLGGRRCRCGASGCLEAYVGAWGLVERWKETGGAVGGADHEREVSRLLEAAESGDGGARELLDEAAEFLGAGISDLINLFNPERIVVGGWAGLALGPRLLPEVRRVADSCALPHPARRSTIELGRLGPDAVTVGAATLPLADFLAGGGSRETERRGRRAAALK</sequence>
<comment type="similarity">
    <text evidence="1">Belongs to the ROK (NagC/XylR) family.</text>
</comment>
<name>A0A5C4UTN2_9ACTN</name>
<dbReference type="SUPFAM" id="SSF46785">
    <property type="entry name" value="Winged helix' DNA-binding domain"/>
    <property type="match status" value="1"/>
</dbReference>
<accession>A0A5C4UTN2</accession>
<dbReference type="Proteomes" id="UP000311713">
    <property type="component" value="Unassembled WGS sequence"/>
</dbReference>
<evidence type="ECO:0000313" key="3">
    <source>
        <dbReference type="Proteomes" id="UP000311713"/>
    </source>
</evidence>
<organism evidence="2 3">
    <name type="scientific">Streptomyces sedi</name>
    <dbReference type="NCBI Taxonomy" id="555059"/>
    <lineage>
        <taxon>Bacteria</taxon>
        <taxon>Bacillati</taxon>
        <taxon>Actinomycetota</taxon>
        <taxon>Actinomycetes</taxon>
        <taxon>Kitasatosporales</taxon>
        <taxon>Streptomycetaceae</taxon>
        <taxon>Streptomyces</taxon>
    </lineage>
</organism>
<dbReference type="PANTHER" id="PTHR18964:SF149">
    <property type="entry name" value="BIFUNCTIONAL UDP-N-ACETYLGLUCOSAMINE 2-EPIMERASE_N-ACETYLMANNOSAMINE KINASE"/>
    <property type="match status" value="1"/>
</dbReference>
<dbReference type="EMBL" id="VDGT01000020">
    <property type="protein sequence ID" value="TNM26892.1"/>
    <property type="molecule type" value="Genomic_DNA"/>
</dbReference>
<dbReference type="OrthoDB" id="3534172at2"/>
<dbReference type="InterPro" id="IPR036388">
    <property type="entry name" value="WH-like_DNA-bd_sf"/>
</dbReference>
<dbReference type="InterPro" id="IPR036390">
    <property type="entry name" value="WH_DNA-bd_sf"/>
</dbReference>
<gene>
    <name evidence="2" type="ORF">FH715_22775</name>
</gene>